<feature type="region of interest" description="Disordered" evidence="1">
    <location>
        <begin position="1"/>
        <end position="26"/>
    </location>
</feature>
<protein>
    <submittedName>
        <fullName evidence="2">Uncharacterized protein</fullName>
    </submittedName>
</protein>
<dbReference type="EMBL" id="BGZK01000406">
    <property type="protein sequence ID" value="GBP41767.1"/>
    <property type="molecule type" value="Genomic_DNA"/>
</dbReference>
<dbReference type="Proteomes" id="UP000299102">
    <property type="component" value="Unassembled WGS sequence"/>
</dbReference>
<accession>A0A4C1VTX4</accession>
<keyword evidence="3" id="KW-1185">Reference proteome</keyword>
<proteinExistence type="predicted"/>
<feature type="compositionally biased region" description="Polar residues" evidence="1">
    <location>
        <begin position="15"/>
        <end position="26"/>
    </location>
</feature>
<name>A0A4C1VTX4_EUMVA</name>
<comment type="caution">
    <text evidence="2">The sequence shown here is derived from an EMBL/GenBank/DDBJ whole genome shotgun (WGS) entry which is preliminary data.</text>
</comment>
<dbReference type="AlphaFoldDB" id="A0A4C1VTX4"/>
<gene>
    <name evidence="2" type="ORF">EVAR_26889_1</name>
</gene>
<evidence type="ECO:0000313" key="2">
    <source>
        <dbReference type="EMBL" id="GBP41767.1"/>
    </source>
</evidence>
<evidence type="ECO:0000256" key="1">
    <source>
        <dbReference type="SAM" id="MobiDB-lite"/>
    </source>
</evidence>
<sequence>MKSVFIGGTKESSADRQPQQHPPTQFKQKDIREFGSWESFIELGRVHEVVGDWTLAGLCDVTSLPRRRYVAFRRFERAGDKNNVPFKLWHCADPEGRPAPGRIQSFAPTALMRRPSPAPTLFCLLIYRKGRNSLCRLVIQFRRRHPPVPTPAPVGIDRLTGGLRVG</sequence>
<organism evidence="2 3">
    <name type="scientific">Eumeta variegata</name>
    <name type="common">Bagworm moth</name>
    <name type="synonym">Eumeta japonica</name>
    <dbReference type="NCBI Taxonomy" id="151549"/>
    <lineage>
        <taxon>Eukaryota</taxon>
        <taxon>Metazoa</taxon>
        <taxon>Ecdysozoa</taxon>
        <taxon>Arthropoda</taxon>
        <taxon>Hexapoda</taxon>
        <taxon>Insecta</taxon>
        <taxon>Pterygota</taxon>
        <taxon>Neoptera</taxon>
        <taxon>Endopterygota</taxon>
        <taxon>Lepidoptera</taxon>
        <taxon>Glossata</taxon>
        <taxon>Ditrysia</taxon>
        <taxon>Tineoidea</taxon>
        <taxon>Psychidae</taxon>
        <taxon>Oiketicinae</taxon>
        <taxon>Eumeta</taxon>
    </lineage>
</organism>
<reference evidence="2 3" key="1">
    <citation type="journal article" date="2019" name="Commun. Biol.">
        <title>The bagworm genome reveals a unique fibroin gene that provides high tensile strength.</title>
        <authorList>
            <person name="Kono N."/>
            <person name="Nakamura H."/>
            <person name="Ohtoshi R."/>
            <person name="Tomita M."/>
            <person name="Numata K."/>
            <person name="Arakawa K."/>
        </authorList>
    </citation>
    <scope>NUCLEOTIDE SEQUENCE [LARGE SCALE GENOMIC DNA]</scope>
</reference>
<evidence type="ECO:0000313" key="3">
    <source>
        <dbReference type="Proteomes" id="UP000299102"/>
    </source>
</evidence>